<dbReference type="AlphaFoldDB" id="A0AAV2SX72"/>
<dbReference type="EMBL" id="CAXKWB010170282">
    <property type="protein sequence ID" value="CAL4251452.1"/>
    <property type="molecule type" value="Genomic_DNA"/>
</dbReference>
<keyword evidence="3" id="KW-1185">Reference proteome</keyword>
<organism evidence="2 3">
    <name type="scientific">Meganyctiphanes norvegica</name>
    <name type="common">Northern krill</name>
    <name type="synonym">Thysanopoda norvegica</name>
    <dbReference type="NCBI Taxonomy" id="48144"/>
    <lineage>
        <taxon>Eukaryota</taxon>
        <taxon>Metazoa</taxon>
        <taxon>Ecdysozoa</taxon>
        <taxon>Arthropoda</taxon>
        <taxon>Crustacea</taxon>
        <taxon>Multicrustacea</taxon>
        <taxon>Malacostraca</taxon>
        <taxon>Eumalacostraca</taxon>
        <taxon>Eucarida</taxon>
        <taxon>Euphausiacea</taxon>
        <taxon>Euphausiidae</taxon>
        <taxon>Meganyctiphanes</taxon>
    </lineage>
</organism>
<feature type="signal peptide" evidence="1">
    <location>
        <begin position="1"/>
        <end position="23"/>
    </location>
</feature>
<evidence type="ECO:0000313" key="3">
    <source>
        <dbReference type="Proteomes" id="UP001497623"/>
    </source>
</evidence>
<comment type="caution">
    <text evidence="2">The sequence shown here is derived from an EMBL/GenBank/DDBJ whole genome shotgun (WGS) entry which is preliminary data.</text>
</comment>
<evidence type="ECO:0000313" key="2">
    <source>
        <dbReference type="EMBL" id="CAL4251452.1"/>
    </source>
</evidence>
<name>A0AAV2SX72_MEGNR</name>
<keyword evidence="1" id="KW-0732">Signal</keyword>
<protein>
    <submittedName>
        <fullName evidence="2">Uncharacterized protein</fullName>
    </submittedName>
</protein>
<accession>A0AAV2SX72</accession>
<evidence type="ECO:0000256" key="1">
    <source>
        <dbReference type="SAM" id="SignalP"/>
    </source>
</evidence>
<sequence>MIHGHFFFHPGAQLLFFLFFSKTIKVRVVESILINFLSKIDWMDMLSHHHLPNLTFRMKIAFWAHCAPLMQDSPYPPHSPPVAAAVVVVVVVAVFPDSDHPSGFVYY</sequence>
<feature type="chain" id="PRO_5043785859" evidence="1">
    <location>
        <begin position="24"/>
        <end position="107"/>
    </location>
</feature>
<gene>
    <name evidence="2" type="ORF">MNOR_LOCUS41783</name>
</gene>
<proteinExistence type="predicted"/>
<dbReference type="Proteomes" id="UP001497623">
    <property type="component" value="Unassembled WGS sequence"/>
</dbReference>
<reference evidence="2 3" key="1">
    <citation type="submission" date="2024-05" db="EMBL/GenBank/DDBJ databases">
        <authorList>
            <person name="Wallberg A."/>
        </authorList>
    </citation>
    <scope>NUCLEOTIDE SEQUENCE [LARGE SCALE GENOMIC DNA]</scope>
</reference>